<dbReference type="RefSeq" id="WP_317560627.1">
    <property type="nucleotide sequence ID" value="NZ_JAWLIP010000001.1"/>
</dbReference>
<dbReference type="EMBL" id="JAWLIP010000001">
    <property type="protein sequence ID" value="MDV6225640.1"/>
    <property type="molecule type" value="Genomic_DNA"/>
</dbReference>
<accession>A0ABU4AHB7</accession>
<evidence type="ECO:0000313" key="2">
    <source>
        <dbReference type="Proteomes" id="UP001185659"/>
    </source>
</evidence>
<sequence>MSTGWAERAFIFKVFFLFCSPPRLDLPNQSKAREIKRNLCVAYALGAFSGKAGPGAAYVSVFSTGPYARYWLRRAVDPLGVMPLAPSRGGGFYRSSCPVFLEIYAIT</sequence>
<evidence type="ECO:0000313" key="1">
    <source>
        <dbReference type="EMBL" id="MDV6225640.1"/>
    </source>
</evidence>
<reference evidence="1 2" key="1">
    <citation type="submission" date="2023-10" db="EMBL/GenBank/DDBJ databases">
        <authorList>
            <person name="Venkata Ramana C."/>
            <person name="Sasikala C."/>
            <person name="Dhurka M."/>
        </authorList>
    </citation>
    <scope>NUCLEOTIDE SEQUENCE [LARGE SCALE GENOMIC DNA]</scope>
    <source>
        <strain evidence="1 2">KCTC 32151</strain>
    </source>
</reference>
<evidence type="ECO:0008006" key="3">
    <source>
        <dbReference type="Google" id="ProtNLM"/>
    </source>
</evidence>
<name>A0ABU4AHB7_9HYPH</name>
<gene>
    <name evidence="1" type="ORF">R2G56_05015</name>
</gene>
<proteinExistence type="predicted"/>
<keyword evidence="2" id="KW-1185">Reference proteome</keyword>
<organism evidence="1 2">
    <name type="scientific">Nitratireductor aquimarinus</name>
    <dbReference type="NCBI Taxonomy" id="889300"/>
    <lineage>
        <taxon>Bacteria</taxon>
        <taxon>Pseudomonadati</taxon>
        <taxon>Pseudomonadota</taxon>
        <taxon>Alphaproteobacteria</taxon>
        <taxon>Hyphomicrobiales</taxon>
        <taxon>Phyllobacteriaceae</taxon>
        <taxon>Nitratireductor</taxon>
    </lineage>
</organism>
<comment type="caution">
    <text evidence="1">The sequence shown here is derived from an EMBL/GenBank/DDBJ whole genome shotgun (WGS) entry which is preliminary data.</text>
</comment>
<dbReference type="Proteomes" id="UP001185659">
    <property type="component" value="Unassembled WGS sequence"/>
</dbReference>
<protein>
    <recommendedName>
        <fullName evidence="3">Secreted protein</fullName>
    </recommendedName>
</protein>